<evidence type="ECO:0000256" key="4">
    <source>
        <dbReference type="ARBA" id="ARBA00022475"/>
    </source>
</evidence>
<keyword evidence="3" id="KW-0813">Transport</keyword>
<feature type="transmembrane region" description="Helical" evidence="9">
    <location>
        <begin position="223"/>
        <end position="247"/>
    </location>
</feature>
<dbReference type="AlphaFoldDB" id="A0A0F0LFU1"/>
<reference evidence="10 11" key="1">
    <citation type="submission" date="2015-02" db="EMBL/GenBank/DDBJ databases">
        <title>Draft genome sequences of ten Microbacterium spp. with emphasis on heavy metal contaminated environments.</title>
        <authorList>
            <person name="Corretto E."/>
        </authorList>
    </citation>
    <scope>NUCLEOTIDE SEQUENCE [LARGE SCALE GENOMIC DNA]</scope>
    <source>
        <strain evidence="10 11">DSM 23848</strain>
    </source>
</reference>
<evidence type="ECO:0000256" key="9">
    <source>
        <dbReference type="SAM" id="Phobius"/>
    </source>
</evidence>
<proteinExistence type="inferred from homology"/>
<comment type="subcellular location">
    <subcellularLocation>
        <location evidence="1">Cell membrane</location>
        <topology evidence="1">Multi-pass membrane protein</topology>
    </subcellularLocation>
</comment>
<dbReference type="PATRIC" id="fig|582680.7.peg.202"/>
<evidence type="ECO:0000256" key="6">
    <source>
        <dbReference type="ARBA" id="ARBA00022989"/>
    </source>
</evidence>
<dbReference type="GO" id="GO:0005886">
    <property type="term" value="C:plasma membrane"/>
    <property type="evidence" value="ECO:0007669"/>
    <property type="project" value="UniProtKB-SubCell"/>
</dbReference>
<feature type="transmembrane region" description="Helical" evidence="9">
    <location>
        <begin position="268"/>
        <end position="291"/>
    </location>
</feature>
<dbReference type="OrthoDB" id="4016357at2"/>
<keyword evidence="11" id="KW-1185">Reference proteome</keyword>
<name>A0A0F0LFU1_9MICO</name>
<organism evidence="10 11">
    <name type="scientific">Microbacterium azadirachtae</name>
    <dbReference type="NCBI Taxonomy" id="582680"/>
    <lineage>
        <taxon>Bacteria</taxon>
        <taxon>Bacillati</taxon>
        <taxon>Actinomycetota</taxon>
        <taxon>Actinomycetes</taxon>
        <taxon>Micrococcales</taxon>
        <taxon>Microbacteriaceae</taxon>
        <taxon>Microbacterium</taxon>
    </lineage>
</organism>
<accession>A0A0F0LFU1</accession>
<feature type="compositionally biased region" description="Low complexity" evidence="8">
    <location>
        <begin position="14"/>
        <end position="34"/>
    </location>
</feature>
<feature type="transmembrane region" description="Helical" evidence="9">
    <location>
        <begin position="121"/>
        <end position="142"/>
    </location>
</feature>
<comment type="caution">
    <text evidence="10">The sequence shown here is derived from an EMBL/GenBank/DDBJ whole genome shotgun (WGS) entry which is preliminary data.</text>
</comment>
<evidence type="ECO:0000256" key="8">
    <source>
        <dbReference type="SAM" id="MobiDB-lite"/>
    </source>
</evidence>
<dbReference type="Pfam" id="PF01594">
    <property type="entry name" value="AI-2E_transport"/>
    <property type="match status" value="1"/>
</dbReference>
<feature type="transmembrane region" description="Helical" evidence="9">
    <location>
        <begin position="326"/>
        <end position="346"/>
    </location>
</feature>
<sequence length="409" mass="43081">MTREDRTPEEAAEDTAATPAGPAENAGTATATADSVDDADAVPPVTFVEAGPPRASFWTRIDKPVRLGFLVTLGGLLAILLGLSLGSLSTVLIYIAFALFAALGLDPAVRWLEKRGLSRAWSVVAVIVALALVLVVIVLAILPTVIDQIATFVTGIPHTIRNFTHTDFYAWLENQFGVGLTDLVTEVQKFLSDPSRIAQIGGGALQIGTGIATGIATGVSGGLIVLVLTLYFLATLPSMKAGLLRLAPARDRRSIDRISEQITESVGGYVMGMVGLAFINAMIVFLLYLVLGLPFPPLMATVAFLITLIPLVGSVLFWIIGTGIALFSSPLMALIFAAVYVVYMQIEAYVITPRVMSKAIAIPGSLVVIGALVGGTLLGLLGALIAVPVTASILIIVKQVWIPRQDARI</sequence>
<keyword evidence="7 9" id="KW-0472">Membrane</keyword>
<keyword evidence="4" id="KW-1003">Cell membrane</keyword>
<feature type="transmembrane region" description="Helical" evidence="9">
    <location>
        <begin position="297"/>
        <end position="319"/>
    </location>
</feature>
<dbReference type="RefSeq" id="WP_045248940.1">
    <property type="nucleotide sequence ID" value="NZ_JYIT01000040.1"/>
</dbReference>
<keyword evidence="6 9" id="KW-1133">Transmembrane helix</keyword>
<evidence type="ECO:0000256" key="7">
    <source>
        <dbReference type="ARBA" id="ARBA00023136"/>
    </source>
</evidence>
<dbReference type="PANTHER" id="PTHR21716:SF53">
    <property type="entry name" value="PERMEASE PERM-RELATED"/>
    <property type="match status" value="1"/>
</dbReference>
<evidence type="ECO:0000256" key="5">
    <source>
        <dbReference type="ARBA" id="ARBA00022692"/>
    </source>
</evidence>
<evidence type="ECO:0000256" key="1">
    <source>
        <dbReference type="ARBA" id="ARBA00004651"/>
    </source>
</evidence>
<evidence type="ECO:0000256" key="3">
    <source>
        <dbReference type="ARBA" id="ARBA00022448"/>
    </source>
</evidence>
<evidence type="ECO:0000313" key="10">
    <source>
        <dbReference type="EMBL" id="KJL31998.1"/>
    </source>
</evidence>
<dbReference type="Proteomes" id="UP000033448">
    <property type="component" value="Unassembled WGS sequence"/>
</dbReference>
<evidence type="ECO:0000256" key="2">
    <source>
        <dbReference type="ARBA" id="ARBA00009773"/>
    </source>
</evidence>
<evidence type="ECO:0000313" key="11">
    <source>
        <dbReference type="Proteomes" id="UP000033448"/>
    </source>
</evidence>
<dbReference type="EMBL" id="JYIT01000040">
    <property type="protein sequence ID" value="KJL31998.1"/>
    <property type="molecule type" value="Genomic_DNA"/>
</dbReference>
<keyword evidence="5 9" id="KW-0812">Transmembrane</keyword>
<feature type="transmembrane region" description="Helical" evidence="9">
    <location>
        <begin position="366"/>
        <end position="397"/>
    </location>
</feature>
<feature type="transmembrane region" description="Helical" evidence="9">
    <location>
        <begin position="91"/>
        <end position="109"/>
    </location>
</feature>
<protein>
    <submittedName>
        <fullName evidence="10">Pheromone autoinducer 2 transporter</fullName>
    </submittedName>
</protein>
<gene>
    <name evidence="10" type="ORF">RL72_00191</name>
</gene>
<feature type="region of interest" description="Disordered" evidence="8">
    <location>
        <begin position="1"/>
        <end position="35"/>
    </location>
</feature>
<dbReference type="PANTHER" id="PTHR21716">
    <property type="entry name" value="TRANSMEMBRANE PROTEIN"/>
    <property type="match status" value="1"/>
</dbReference>
<comment type="similarity">
    <text evidence="2">Belongs to the autoinducer-2 exporter (AI-2E) (TC 2.A.86) family.</text>
</comment>
<feature type="transmembrane region" description="Helical" evidence="9">
    <location>
        <begin position="67"/>
        <end position="85"/>
    </location>
</feature>
<dbReference type="InterPro" id="IPR002549">
    <property type="entry name" value="AI-2E-like"/>
</dbReference>